<dbReference type="Pfam" id="PF00037">
    <property type="entry name" value="Fer4"/>
    <property type="match status" value="1"/>
</dbReference>
<comment type="caution">
    <text evidence="5">The sequence shown here is derived from an EMBL/GenBank/DDBJ whole genome shotgun (WGS) entry which is preliminary data.</text>
</comment>
<dbReference type="STRING" id="1121899.GCA_000430025_00955"/>
<dbReference type="InterPro" id="IPR017896">
    <property type="entry name" value="4Fe4S_Fe-S-bd"/>
</dbReference>
<dbReference type="Proteomes" id="UP000030121">
    <property type="component" value="Unassembled WGS sequence"/>
</dbReference>
<accession>A0A0A2MGP5</accession>
<dbReference type="Gene3D" id="3.30.70.20">
    <property type="match status" value="1"/>
</dbReference>
<dbReference type="GO" id="GO:0046872">
    <property type="term" value="F:metal ion binding"/>
    <property type="evidence" value="ECO:0007669"/>
    <property type="project" value="UniProtKB-KW"/>
</dbReference>
<dbReference type="OrthoDB" id="9803397at2"/>
<keyword evidence="6" id="KW-1185">Reference proteome</keyword>
<evidence type="ECO:0000256" key="2">
    <source>
        <dbReference type="ARBA" id="ARBA00023004"/>
    </source>
</evidence>
<keyword evidence="1" id="KW-0479">Metal-binding</keyword>
<dbReference type="GO" id="GO:0051536">
    <property type="term" value="F:iron-sulfur cluster binding"/>
    <property type="evidence" value="ECO:0007669"/>
    <property type="project" value="UniProtKB-KW"/>
</dbReference>
<dbReference type="InterPro" id="IPR017900">
    <property type="entry name" value="4Fe4S_Fe_S_CS"/>
</dbReference>
<name>A0A0A2MGP5_9FLAO</name>
<dbReference type="RefSeq" id="WP_026979714.1">
    <property type="nucleotide sequence ID" value="NZ_AUCZ01000004.1"/>
</dbReference>
<dbReference type="PROSITE" id="PS00198">
    <property type="entry name" value="4FE4S_FER_1"/>
    <property type="match status" value="1"/>
</dbReference>
<evidence type="ECO:0000256" key="1">
    <source>
        <dbReference type="ARBA" id="ARBA00022723"/>
    </source>
</evidence>
<dbReference type="AlphaFoldDB" id="A0A0A2MGP5"/>
<evidence type="ECO:0000313" key="5">
    <source>
        <dbReference type="EMBL" id="KGO90618.1"/>
    </source>
</evidence>
<dbReference type="EMBL" id="JRLW01000001">
    <property type="protein sequence ID" value="KGO90618.1"/>
    <property type="molecule type" value="Genomic_DNA"/>
</dbReference>
<dbReference type="PROSITE" id="PS51379">
    <property type="entry name" value="4FE4S_FER_2"/>
    <property type="match status" value="1"/>
</dbReference>
<dbReference type="eggNOG" id="COG1143">
    <property type="taxonomic scope" value="Bacteria"/>
</dbReference>
<protein>
    <submittedName>
        <fullName evidence="5">Ferredoxin</fullName>
    </submittedName>
</protein>
<feature type="domain" description="4Fe-4S ferredoxin-type" evidence="4">
    <location>
        <begin position="1"/>
        <end position="29"/>
    </location>
</feature>
<dbReference type="SUPFAM" id="SSF54862">
    <property type="entry name" value="4Fe-4S ferredoxins"/>
    <property type="match status" value="1"/>
</dbReference>
<gene>
    <name evidence="5" type="ORF">Q764_00405</name>
</gene>
<evidence type="ECO:0000313" key="6">
    <source>
        <dbReference type="Proteomes" id="UP000030121"/>
    </source>
</evidence>
<keyword evidence="3" id="KW-0411">Iron-sulfur</keyword>
<organism evidence="5 6">
    <name type="scientific">Flavobacterium suncheonense GH29-5 = DSM 17707</name>
    <dbReference type="NCBI Taxonomy" id="1121899"/>
    <lineage>
        <taxon>Bacteria</taxon>
        <taxon>Pseudomonadati</taxon>
        <taxon>Bacteroidota</taxon>
        <taxon>Flavobacteriia</taxon>
        <taxon>Flavobacteriales</taxon>
        <taxon>Flavobacteriaceae</taxon>
        <taxon>Flavobacterium</taxon>
    </lineage>
</organism>
<sequence length="116" mass="12777">MAIIITDECINCGACEPECPNTAIYEGADDWRWKDGTRLSGKIVLPDGTEVDADAAQTPISDDIYYIVPGKCTECKGFHEEPQCAAVCPVDCCVPDDNHVEDEETLLNRQAFLHNE</sequence>
<evidence type="ECO:0000259" key="4">
    <source>
        <dbReference type="PROSITE" id="PS51379"/>
    </source>
</evidence>
<evidence type="ECO:0000256" key="3">
    <source>
        <dbReference type="ARBA" id="ARBA00023014"/>
    </source>
</evidence>
<keyword evidence="2" id="KW-0408">Iron</keyword>
<proteinExistence type="predicted"/>
<reference evidence="5 6" key="1">
    <citation type="submission" date="2013-09" db="EMBL/GenBank/DDBJ databases">
        <authorList>
            <person name="Zeng Z."/>
            <person name="Chen C."/>
        </authorList>
    </citation>
    <scope>NUCLEOTIDE SEQUENCE [LARGE SCALE GENOMIC DNA]</scope>
    <source>
        <strain evidence="5 6">GH29-5</strain>
    </source>
</reference>